<dbReference type="SUPFAM" id="SSF51344">
    <property type="entry name" value="Epsilon subunit of F1F0-ATP synthase N-terminal domain"/>
    <property type="match status" value="1"/>
</dbReference>
<comment type="function">
    <text evidence="1 15">Produces ATP from ADP in the presence of a proton gradient across the membrane.</text>
</comment>
<dbReference type="PATRIC" id="fig|1590042.3.peg.1301"/>
<accession>A0A0Q9YMX2</accession>
<sequence>MPNQMQLDIVSAEAEIFSGKAVRIFLTGILGELEIVPGHAPLITGLMPGPVRIRLDADKEEVIYVTGGVLEVQPEHATILADTVVRARDFNESEAIKAKQQAERLLNDKQVDIDFARARAELARAAGMLRAIQEMKKKGKIK</sequence>
<dbReference type="Gene3D" id="2.60.15.10">
    <property type="entry name" value="F0F1 ATP synthase delta/epsilon subunit, N-terminal"/>
    <property type="match status" value="1"/>
</dbReference>
<protein>
    <recommendedName>
        <fullName evidence="5 15">ATP synthase epsilon chain</fullName>
    </recommendedName>
    <alternativeName>
        <fullName evidence="14 15">ATP synthase F1 sector epsilon subunit</fullName>
    </alternativeName>
    <alternativeName>
        <fullName evidence="13 15">F-ATPase epsilon subunit</fullName>
    </alternativeName>
</protein>
<comment type="caution">
    <text evidence="19">The sequence shown here is derived from an EMBL/GenBank/DDBJ whole genome shotgun (WGS) entry which is preliminary data.</text>
</comment>
<evidence type="ECO:0000256" key="8">
    <source>
        <dbReference type="ARBA" id="ARBA00022781"/>
    </source>
</evidence>
<feature type="domain" description="ATP synthase epsilon subunit C-terminal" evidence="17">
    <location>
        <begin position="91"/>
        <end position="133"/>
    </location>
</feature>
<dbReference type="NCBIfam" id="NF001847">
    <property type="entry name" value="PRK00571.1-4"/>
    <property type="match status" value="1"/>
</dbReference>
<feature type="domain" description="ATP synthase F1 complex delta/epsilon subunit N-terminal" evidence="18">
    <location>
        <begin position="5"/>
        <end position="83"/>
    </location>
</feature>
<dbReference type="GO" id="GO:0005886">
    <property type="term" value="C:plasma membrane"/>
    <property type="evidence" value="ECO:0007669"/>
    <property type="project" value="UniProtKB-SubCell"/>
</dbReference>
<gene>
    <name evidence="15 19" type="primary">atpC</name>
    <name evidence="20" type="ORF">CC99x_012495</name>
    <name evidence="19" type="ORF">CC99x_01283</name>
</gene>
<dbReference type="GO" id="GO:0005524">
    <property type="term" value="F:ATP binding"/>
    <property type="evidence" value="ECO:0007669"/>
    <property type="project" value="UniProtKB-UniRule"/>
</dbReference>
<evidence type="ECO:0000256" key="2">
    <source>
        <dbReference type="ARBA" id="ARBA00004202"/>
    </source>
</evidence>
<comment type="subunit">
    <text evidence="4 15 16">F-type ATPases have 2 components, CF(1) - the catalytic core - and CF(0) - the membrane proton channel. CF(1) has five subunits: alpha(3), beta(3), gamma(1), delta(1), epsilon(1). CF(0) has three main subunits: a, b and c.</text>
</comment>
<evidence type="ECO:0000256" key="3">
    <source>
        <dbReference type="ARBA" id="ARBA00005712"/>
    </source>
</evidence>
<dbReference type="EMBL" id="LKHV02000001">
    <property type="protein sequence ID" value="MCS5709717.1"/>
    <property type="molecule type" value="Genomic_DNA"/>
</dbReference>
<dbReference type="InterPro" id="IPR001469">
    <property type="entry name" value="ATP_synth_F1_dsu/esu"/>
</dbReference>
<evidence type="ECO:0000256" key="11">
    <source>
        <dbReference type="ARBA" id="ARBA00023196"/>
    </source>
</evidence>
<proteinExistence type="inferred from homology"/>
<comment type="subcellular location">
    <subcellularLocation>
        <location evidence="2 15">Cell membrane</location>
        <topology evidence="2 15">Peripheral membrane protein</topology>
    </subcellularLocation>
</comment>
<keyword evidence="8 15" id="KW-0375">Hydrogen ion transport</keyword>
<evidence type="ECO:0000313" key="20">
    <source>
        <dbReference type="EMBL" id="MCS5709717.1"/>
    </source>
</evidence>
<comment type="similarity">
    <text evidence="3 15 16">Belongs to the ATPase epsilon chain family.</text>
</comment>
<evidence type="ECO:0000256" key="15">
    <source>
        <dbReference type="HAMAP-Rule" id="MF_00530"/>
    </source>
</evidence>
<keyword evidence="6 15" id="KW-0813">Transport</keyword>
<dbReference type="Pfam" id="PF00401">
    <property type="entry name" value="ATP-synt_DE"/>
    <property type="match status" value="1"/>
</dbReference>
<evidence type="ECO:0000256" key="5">
    <source>
        <dbReference type="ARBA" id="ARBA00014480"/>
    </source>
</evidence>
<evidence type="ECO:0000256" key="1">
    <source>
        <dbReference type="ARBA" id="ARBA00003543"/>
    </source>
</evidence>
<dbReference type="InterPro" id="IPR020547">
    <property type="entry name" value="ATP_synth_F1_esu_C"/>
</dbReference>
<dbReference type="HAMAP" id="MF_00530">
    <property type="entry name" value="ATP_synth_epsil_bac"/>
    <property type="match status" value="1"/>
</dbReference>
<dbReference type="SUPFAM" id="SSF46604">
    <property type="entry name" value="Epsilon subunit of F1F0-ATP synthase C-terminal domain"/>
    <property type="match status" value="1"/>
</dbReference>
<dbReference type="EMBL" id="LKHV01000005">
    <property type="protein sequence ID" value="KRG18802.1"/>
    <property type="molecule type" value="Genomic_DNA"/>
</dbReference>
<evidence type="ECO:0000256" key="10">
    <source>
        <dbReference type="ARBA" id="ARBA00023136"/>
    </source>
</evidence>
<dbReference type="InterPro" id="IPR020546">
    <property type="entry name" value="ATP_synth_F1_dsu/esu_N"/>
</dbReference>
<dbReference type="PANTHER" id="PTHR13822:SF10">
    <property type="entry name" value="ATP SYNTHASE EPSILON CHAIN, CHLOROPLASTIC"/>
    <property type="match status" value="1"/>
</dbReference>
<evidence type="ECO:0000256" key="13">
    <source>
        <dbReference type="ARBA" id="ARBA00030215"/>
    </source>
</evidence>
<dbReference type="NCBIfam" id="TIGR01216">
    <property type="entry name" value="ATP_synt_epsi"/>
    <property type="match status" value="1"/>
</dbReference>
<dbReference type="Proteomes" id="UP000051494">
    <property type="component" value="Unassembled WGS sequence"/>
</dbReference>
<evidence type="ECO:0000313" key="21">
    <source>
        <dbReference type="Proteomes" id="UP000051494"/>
    </source>
</evidence>
<organism evidence="19">
    <name type="scientific">Candidatus Berkiella cookevillensis</name>
    <dbReference type="NCBI Taxonomy" id="437022"/>
    <lineage>
        <taxon>Bacteria</taxon>
        <taxon>Pseudomonadati</taxon>
        <taxon>Pseudomonadota</taxon>
        <taxon>Gammaproteobacteria</taxon>
        <taxon>Candidatus Berkiellales</taxon>
        <taxon>Candidatus Berkiellaceae</taxon>
        <taxon>Candidatus Berkiella</taxon>
    </lineage>
</organism>
<reference evidence="19" key="1">
    <citation type="submission" date="2015-09" db="EMBL/GenBank/DDBJ databases">
        <title>Draft Genome Sequences of Two Novel Amoeba-resistant Intranuclear Bacteria, Candidatus Berkiella cookevillensis and Candidatus Berkiella aquae.</title>
        <authorList>
            <person name="Mehari Y.T."/>
            <person name="Arivett B.A."/>
            <person name="Farone A.L."/>
            <person name="Gunderson J.H."/>
            <person name="Farone M.B."/>
        </authorList>
    </citation>
    <scope>NUCLEOTIDE SEQUENCE [LARGE SCALE GENOMIC DNA]</scope>
    <source>
        <strain evidence="19">CC99</strain>
    </source>
</reference>
<evidence type="ECO:0000256" key="4">
    <source>
        <dbReference type="ARBA" id="ARBA00011648"/>
    </source>
</evidence>
<dbReference type="InterPro" id="IPR036794">
    <property type="entry name" value="ATP_F1_dsu/esu_C_sf"/>
</dbReference>
<dbReference type="FunFam" id="2.60.15.10:FF:000001">
    <property type="entry name" value="ATP synthase epsilon chain"/>
    <property type="match status" value="1"/>
</dbReference>
<evidence type="ECO:0000256" key="9">
    <source>
        <dbReference type="ARBA" id="ARBA00023065"/>
    </source>
</evidence>
<dbReference type="GO" id="GO:0046933">
    <property type="term" value="F:proton-transporting ATP synthase activity, rotational mechanism"/>
    <property type="evidence" value="ECO:0007669"/>
    <property type="project" value="UniProtKB-UniRule"/>
</dbReference>
<evidence type="ECO:0000256" key="12">
    <source>
        <dbReference type="ARBA" id="ARBA00023310"/>
    </source>
</evidence>
<dbReference type="PANTHER" id="PTHR13822">
    <property type="entry name" value="ATP SYNTHASE DELTA/EPSILON CHAIN"/>
    <property type="match status" value="1"/>
</dbReference>
<keyword evidence="9 15" id="KW-0406">Ion transport</keyword>
<evidence type="ECO:0000256" key="7">
    <source>
        <dbReference type="ARBA" id="ARBA00022475"/>
    </source>
</evidence>
<dbReference type="CDD" id="cd12152">
    <property type="entry name" value="F1-ATPase_delta"/>
    <property type="match status" value="1"/>
</dbReference>
<evidence type="ECO:0000256" key="16">
    <source>
        <dbReference type="RuleBase" id="RU003656"/>
    </source>
</evidence>
<keyword evidence="10 15" id="KW-0472">Membrane</keyword>
<dbReference type="RefSeq" id="WP_057624389.1">
    <property type="nucleotide sequence ID" value="NZ_LKHV02000001.1"/>
</dbReference>
<keyword evidence="12 15" id="KW-0066">ATP synthesis</keyword>
<dbReference type="AlphaFoldDB" id="A0A0Q9YMX2"/>
<evidence type="ECO:0000259" key="18">
    <source>
        <dbReference type="Pfam" id="PF02823"/>
    </source>
</evidence>
<dbReference type="GO" id="GO:0045259">
    <property type="term" value="C:proton-transporting ATP synthase complex"/>
    <property type="evidence" value="ECO:0007669"/>
    <property type="project" value="UniProtKB-KW"/>
</dbReference>
<reference evidence="20" key="2">
    <citation type="journal article" date="2016" name="Genome Announc.">
        <title>Draft Genome Sequences of Two Novel Amoeba-Resistant Intranuclear Bacteria, 'Candidatus Berkiella cookevillensis' and 'Candidatus Berkiella aquae'.</title>
        <authorList>
            <person name="Mehari Y.T."/>
            <person name="Arivett B.A."/>
            <person name="Farone A.L."/>
            <person name="Gunderson J.H."/>
            <person name="Farone M.B."/>
        </authorList>
    </citation>
    <scope>NUCLEOTIDE SEQUENCE</scope>
    <source>
        <strain evidence="20">CC99</strain>
    </source>
</reference>
<reference evidence="20" key="3">
    <citation type="submission" date="2021-06" db="EMBL/GenBank/DDBJ databases">
        <title>Genomic Description and Analysis of Intracellular Bacteria, Candidatus Berkiella cookevillensis and Candidatus Berkiella aquae.</title>
        <authorList>
            <person name="Kidane D.T."/>
            <person name="Mehari Y.T."/>
            <person name="Rice F.C."/>
            <person name="Arivett B.A."/>
            <person name="Farone A.L."/>
            <person name="Berk S.G."/>
            <person name="Farone M.B."/>
        </authorList>
    </citation>
    <scope>NUCLEOTIDE SEQUENCE</scope>
    <source>
        <strain evidence="20">CC99</strain>
    </source>
</reference>
<dbReference type="InterPro" id="IPR036771">
    <property type="entry name" value="ATPsynth_dsu/esu_N"/>
</dbReference>
<dbReference type="Gene3D" id="1.20.5.440">
    <property type="entry name" value="ATP synthase delta/epsilon subunit, C-terminal domain"/>
    <property type="match status" value="1"/>
</dbReference>
<dbReference type="STRING" id="437022.CC99x_01283"/>
<dbReference type="Pfam" id="PF02823">
    <property type="entry name" value="ATP-synt_DE_N"/>
    <property type="match status" value="1"/>
</dbReference>
<keyword evidence="11 15" id="KW-0139">CF(1)</keyword>
<evidence type="ECO:0000256" key="14">
    <source>
        <dbReference type="ARBA" id="ARBA00031795"/>
    </source>
</evidence>
<keyword evidence="21" id="KW-1185">Reference proteome</keyword>
<evidence type="ECO:0000256" key="6">
    <source>
        <dbReference type="ARBA" id="ARBA00022448"/>
    </source>
</evidence>
<keyword evidence="7 15" id="KW-1003">Cell membrane</keyword>
<dbReference type="OrthoDB" id="9791445at2"/>
<evidence type="ECO:0000313" key="19">
    <source>
        <dbReference type="EMBL" id="KRG18802.1"/>
    </source>
</evidence>
<name>A0A0Q9YMX2_9GAMM</name>
<evidence type="ECO:0000259" key="17">
    <source>
        <dbReference type="Pfam" id="PF00401"/>
    </source>
</evidence>